<dbReference type="RefSeq" id="XP_006839312.1">
    <property type="nucleotide sequence ID" value="XM_006839249.1"/>
</dbReference>
<dbReference type="GO" id="GO:0030414">
    <property type="term" value="F:peptidase inhibitor activity"/>
    <property type="evidence" value="ECO:0007669"/>
    <property type="project" value="InterPro"/>
</dbReference>
<dbReference type="CTD" id="280664"/>
<dbReference type="InterPro" id="IPR008197">
    <property type="entry name" value="WAP_dom"/>
</dbReference>
<dbReference type="Pfam" id="PF00095">
    <property type="entry name" value="WAP"/>
    <property type="match status" value="1"/>
</dbReference>
<feature type="signal peptide" evidence="1">
    <location>
        <begin position="1"/>
        <end position="20"/>
    </location>
</feature>
<name>A0A9B0TD66_CHRAS</name>
<sequence>MAPRTLLPILLLCMLLQVHGGPYRRNRRTSGIKVCEQKPSIRLCTQHCSYFQNCPANRVCCSTFCGNVCLRLL</sequence>
<gene>
    <name evidence="4" type="primary">WFDC10B</name>
</gene>
<evidence type="ECO:0000313" key="3">
    <source>
        <dbReference type="Proteomes" id="UP000504623"/>
    </source>
</evidence>
<protein>
    <submittedName>
        <fullName evidence="4">Protein WFDC10B</fullName>
    </submittedName>
</protein>
<keyword evidence="1" id="KW-0732">Signal</keyword>
<organism evidence="3 4">
    <name type="scientific">Chrysochloris asiatica</name>
    <name type="common">Cape golden mole</name>
    <dbReference type="NCBI Taxonomy" id="185453"/>
    <lineage>
        <taxon>Eukaryota</taxon>
        <taxon>Metazoa</taxon>
        <taxon>Chordata</taxon>
        <taxon>Craniata</taxon>
        <taxon>Vertebrata</taxon>
        <taxon>Euteleostomi</taxon>
        <taxon>Mammalia</taxon>
        <taxon>Eutheria</taxon>
        <taxon>Afrotheria</taxon>
        <taxon>Chrysochloridae</taxon>
        <taxon>Chrysochlorinae</taxon>
        <taxon>Chrysochloris</taxon>
    </lineage>
</organism>
<keyword evidence="3" id="KW-1185">Reference proteome</keyword>
<feature type="chain" id="PRO_5038865377" evidence="1">
    <location>
        <begin position="21"/>
        <end position="73"/>
    </location>
</feature>
<dbReference type="AlphaFoldDB" id="A0A9B0TD66"/>
<proteinExistence type="predicted"/>
<dbReference type="OrthoDB" id="9835640at2759"/>
<dbReference type="Proteomes" id="UP000504623">
    <property type="component" value="Unplaced"/>
</dbReference>
<evidence type="ECO:0000313" key="4">
    <source>
        <dbReference type="RefSeq" id="XP_006839312.1"/>
    </source>
</evidence>
<accession>A0A9B0TD66</accession>
<evidence type="ECO:0000256" key="1">
    <source>
        <dbReference type="SAM" id="SignalP"/>
    </source>
</evidence>
<dbReference type="GeneID" id="102837664"/>
<reference evidence="4" key="1">
    <citation type="submission" date="2025-08" db="UniProtKB">
        <authorList>
            <consortium name="RefSeq"/>
        </authorList>
    </citation>
    <scope>IDENTIFICATION</scope>
    <source>
        <tissue evidence="4">Spleen</tissue>
    </source>
</reference>
<dbReference type="GO" id="GO:0005576">
    <property type="term" value="C:extracellular region"/>
    <property type="evidence" value="ECO:0007669"/>
    <property type="project" value="InterPro"/>
</dbReference>
<feature type="domain" description="WAP" evidence="2">
    <location>
        <begin position="40"/>
        <end position="70"/>
    </location>
</feature>
<evidence type="ECO:0000259" key="2">
    <source>
        <dbReference type="Pfam" id="PF00095"/>
    </source>
</evidence>